<keyword evidence="1" id="KW-0812">Transmembrane</keyword>
<protein>
    <recommendedName>
        <fullName evidence="2">SMODS and SLOG-associating 2TM effector domain-containing protein</fullName>
    </recommendedName>
</protein>
<evidence type="ECO:0000256" key="1">
    <source>
        <dbReference type="SAM" id="Phobius"/>
    </source>
</evidence>
<gene>
    <name evidence="3" type="ORF">Pka01_60020</name>
</gene>
<organism evidence="3 4">
    <name type="scientific">Planotetraspora kaengkrachanensis</name>
    <dbReference type="NCBI Taxonomy" id="575193"/>
    <lineage>
        <taxon>Bacteria</taxon>
        <taxon>Bacillati</taxon>
        <taxon>Actinomycetota</taxon>
        <taxon>Actinomycetes</taxon>
        <taxon>Streptosporangiales</taxon>
        <taxon>Streptosporangiaceae</taxon>
        <taxon>Planotetraspora</taxon>
    </lineage>
</organism>
<evidence type="ECO:0000313" key="4">
    <source>
        <dbReference type="Proteomes" id="UP000630097"/>
    </source>
</evidence>
<feature type="transmembrane region" description="Helical" evidence="1">
    <location>
        <begin position="59"/>
        <end position="77"/>
    </location>
</feature>
<feature type="transmembrane region" description="Helical" evidence="1">
    <location>
        <begin position="29"/>
        <end position="47"/>
    </location>
</feature>
<keyword evidence="1" id="KW-1133">Transmembrane helix</keyword>
<dbReference type="InterPro" id="IPR040688">
    <property type="entry name" value="SLATT_2"/>
</dbReference>
<evidence type="ECO:0000259" key="2">
    <source>
        <dbReference type="Pfam" id="PF18183"/>
    </source>
</evidence>
<name>A0A8J3PXF8_9ACTN</name>
<reference evidence="3 4" key="1">
    <citation type="submission" date="2021-01" db="EMBL/GenBank/DDBJ databases">
        <title>Whole genome shotgun sequence of Planotetraspora kaengkrachanensis NBRC 104272.</title>
        <authorList>
            <person name="Komaki H."/>
            <person name="Tamura T."/>
        </authorList>
    </citation>
    <scope>NUCLEOTIDE SEQUENCE [LARGE SCALE GENOMIC DNA]</scope>
    <source>
        <strain evidence="3 4">NBRC 104272</strain>
    </source>
</reference>
<dbReference type="Pfam" id="PF18183">
    <property type="entry name" value="SLATT_2"/>
    <property type="match status" value="1"/>
</dbReference>
<dbReference type="NCBIfam" id="NF033633">
    <property type="entry name" value="SLATT_2"/>
    <property type="match status" value="1"/>
</dbReference>
<dbReference type="Proteomes" id="UP000630097">
    <property type="component" value="Unassembled WGS sequence"/>
</dbReference>
<keyword evidence="1" id="KW-0472">Membrane</keyword>
<comment type="caution">
    <text evidence="3">The sequence shown here is derived from an EMBL/GenBank/DDBJ whole genome shotgun (WGS) entry which is preliminary data.</text>
</comment>
<proteinExistence type="predicted"/>
<evidence type="ECO:0000313" key="3">
    <source>
        <dbReference type="EMBL" id="GIG82875.1"/>
    </source>
</evidence>
<feature type="domain" description="SMODS and SLOG-associating 2TM effector" evidence="2">
    <location>
        <begin position="2"/>
        <end position="160"/>
    </location>
</feature>
<sequence length="163" mass="17712">MYAGAEARAIANAEWYLEDRARKRLPSQILRGLAILLGAAGALQPLAATAGSSDGSLAWGYVLLAAAGVCVAFDHFLGLSSGWMRDMVTAQRIQHRLVEFQLDWAAMNARDAIGPGRSTVHEYLELLRSFMSDISLITAEETSEWVGDFQTAVAQLNNQTGNR</sequence>
<dbReference type="AlphaFoldDB" id="A0A8J3PXF8"/>
<dbReference type="EMBL" id="BONV01000033">
    <property type="protein sequence ID" value="GIG82875.1"/>
    <property type="molecule type" value="Genomic_DNA"/>
</dbReference>
<accession>A0A8J3PXF8</accession>
<keyword evidence="4" id="KW-1185">Reference proteome</keyword>